<protein>
    <recommendedName>
        <fullName evidence="11">Histidinol-phosphate aminotransferase</fullName>
        <ecNumber evidence="11">2.6.1.9</ecNumber>
    </recommendedName>
    <alternativeName>
        <fullName evidence="11">Imidazole acetol-phosphate transaminase</fullName>
    </alternativeName>
</protein>
<dbReference type="Proteomes" id="UP000005096">
    <property type="component" value="Chromosome"/>
</dbReference>
<reference evidence="13 14" key="1">
    <citation type="journal article" date="2010" name="Stand. Genomic Sci.">
        <title>Non-contiguous finished genome sequence of Aminomonas paucivorans type strain (GLU-3).</title>
        <authorList>
            <person name="Pitluck S."/>
            <person name="Yasawong M."/>
            <person name="Held B."/>
            <person name="Lapidus A."/>
            <person name="Nolan M."/>
            <person name="Copeland A."/>
            <person name="Lucas S."/>
            <person name="Del Rio T.G."/>
            <person name="Tice H."/>
            <person name="Cheng J.F."/>
            <person name="Chertkov O."/>
            <person name="Goodwin L."/>
            <person name="Tapia R."/>
            <person name="Han C."/>
            <person name="Liolios K."/>
            <person name="Ivanova N."/>
            <person name="Mavromatis K."/>
            <person name="Ovchinnikova G."/>
            <person name="Pati A."/>
            <person name="Chen A."/>
            <person name="Palaniappan K."/>
            <person name="Land M."/>
            <person name="Hauser L."/>
            <person name="Chang Y.J."/>
            <person name="Jeffries C.D."/>
            <person name="Pukall R."/>
            <person name="Spring S."/>
            <person name="Rohde M."/>
            <person name="Sikorski J."/>
            <person name="Goker M."/>
            <person name="Woyke T."/>
            <person name="Bristow J."/>
            <person name="Eisen J.A."/>
            <person name="Markowitz V."/>
            <person name="Hugenholtz P."/>
            <person name="Kyrpides N.C."/>
            <person name="Klenk H.P."/>
        </authorList>
    </citation>
    <scope>NUCLEOTIDE SEQUENCE [LARGE SCALE GENOMIC DNA]</scope>
    <source>
        <strain evidence="13 14">DSM 12260</strain>
    </source>
</reference>
<evidence type="ECO:0000313" key="13">
    <source>
        <dbReference type="EMBL" id="EFQ23833.1"/>
    </source>
</evidence>
<dbReference type="NCBIfam" id="TIGR01141">
    <property type="entry name" value="hisC"/>
    <property type="match status" value="1"/>
</dbReference>
<evidence type="ECO:0000256" key="2">
    <source>
        <dbReference type="ARBA" id="ARBA00005011"/>
    </source>
</evidence>
<dbReference type="GO" id="GO:0004400">
    <property type="term" value="F:histidinol-phosphate transaminase activity"/>
    <property type="evidence" value="ECO:0007669"/>
    <property type="project" value="UniProtKB-UniRule"/>
</dbReference>
<dbReference type="InterPro" id="IPR015424">
    <property type="entry name" value="PyrdxlP-dep_Trfase"/>
</dbReference>
<dbReference type="EMBL" id="CM001022">
    <property type="protein sequence ID" value="EFQ23833.1"/>
    <property type="molecule type" value="Genomic_DNA"/>
</dbReference>
<evidence type="ECO:0000256" key="5">
    <source>
        <dbReference type="ARBA" id="ARBA00022576"/>
    </source>
</evidence>
<dbReference type="InterPro" id="IPR015421">
    <property type="entry name" value="PyrdxlP-dep_Trfase_major"/>
</dbReference>
<dbReference type="HOGENOM" id="CLU_017584_3_3_0"/>
<evidence type="ECO:0000256" key="11">
    <source>
        <dbReference type="HAMAP-Rule" id="MF_01023"/>
    </source>
</evidence>
<dbReference type="AlphaFoldDB" id="E3D054"/>
<evidence type="ECO:0000259" key="12">
    <source>
        <dbReference type="Pfam" id="PF00155"/>
    </source>
</evidence>
<name>E3D054_9BACT</name>
<dbReference type="InterPro" id="IPR015422">
    <property type="entry name" value="PyrdxlP-dep_Trfase_small"/>
</dbReference>
<dbReference type="OrthoDB" id="9813612at2"/>
<evidence type="ECO:0000256" key="4">
    <source>
        <dbReference type="ARBA" id="ARBA00011738"/>
    </source>
</evidence>
<evidence type="ECO:0000256" key="3">
    <source>
        <dbReference type="ARBA" id="ARBA00007970"/>
    </source>
</evidence>
<gene>
    <name evidence="11" type="primary">hisC</name>
    <name evidence="13" type="ORF">Apau_1414</name>
</gene>
<dbReference type="GO" id="GO:0030170">
    <property type="term" value="F:pyridoxal phosphate binding"/>
    <property type="evidence" value="ECO:0007669"/>
    <property type="project" value="InterPro"/>
</dbReference>
<dbReference type="InterPro" id="IPR050106">
    <property type="entry name" value="HistidinolP_aminotransfase"/>
</dbReference>
<dbReference type="InterPro" id="IPR005861">
    <property type="entry name" value="HisP_aminotrans"/>
</dbReference>
<comment type="cofactor">
    <cofactor evidence="1 11">
        <name>pyridoxal 5'-phosphate</name>
        <dbReference type="ChEBI" id="CHEBI:597326"/>
    </cofactor>
</comment>
<dbReference type="STRING" id="584708.Apau_1414"/>
<keyword evidence="6 11" id="KW-0028">Amino-acid biosynthesis</keyword>
<evidence type="ECO:0000256" key="7">
    <source>
        <dbReference type="ARBA" id="ARBA00022679"/>
    </source>
</evidence>
<dbReference type="PANTHER" id="PTHR43643:SF6">
    <property type="entry name" value="HISTIDINOL-PHOSPHATE AMINOTRANSFERASE"/>
    <property type="match status" value="1"/>
</dbReference>
<dbReference type="PANTHER" id="PTHR43643">
    <property type="entry name" value="HISTIDINOL-PHOSPHATE AMINOTRANSFERASE 2"/>
    <property type="match status" value="1"/>
</dbReference>
<proteinExistence type="inferred from homology"/>
<keyword evidence="14" id="KW-1185">Reference proteome</keyword>
<organism evidence="13 14">
    <name type="scientific">Aminomonas paucivorans DSM 12260</name>
    <dbReference type="NCBI Taxonomy" id="584708"/>
    <lineage>
        <taxon>Bacteria</taxon>
        <taxon>Thermotogati</taxon>
        <taxon>Synergistota</taxon>
        <taxon>Synergistia</taxon>
        <taxon>Synergistales</taxon>
        <taxon>Synergistaceae</taxon>
        <taxon>Aminomonas</taxon>
    </lineage>
</organism>
<dbReference type="UniPathway" id="UPA00031">
    <property type="reaction ID" value="UER00012"/>
</dbReference>
<comment type="subunit">
    <text evidence="4 11">Homodimer.</text>
</comment>
<dbReference type="EC" id="2.6.1.9" evidence="11"/>
<dbReference type="GO" id="GO:0000105">
    <property type="term" value="P:L-histidine biosynthetic process"/>
    <property type="evidence" value="ECO:0007669"/>
    <property type="project" value="UniProtKB-UniRule"/>
</dbReference>
<evidence type="ECO:0000256" key="8">
    <source>
        <dbReference type="ARBA" id="ARBA00022898"/>
    </source>
</evidence>
<sequence>MTWMEHLIRKPLAELEPYKPGKPVGEVQREYGLREIIRLCSNENPWPLPERVLQAIREAAGDIHRYPDPAAYHLRRAIARHLGVSPQETIVGGGTEGILYAFFQALIDEGDEVVYPVPTYPIYRLAACAAGARCVTHPLREDHTVDVDGLVALCGERTKALVLCNPNNPTGNILPRADLLQMASQLEEKQVLLVVDEAYAEYVTDPRYVSGVDLFRQLGNIVILRTFSKIYGLAGLRVGYAIAPKPVVEAFAKVRRVFGVNSIGQAAALAALEGQDFIAQVRERTLLEKEKMVRGITETGVKVFSTQTNFVLLELPNAPAVYENLLRAGIIVRLGEDLGMPGTLRVTVGLPEENDRFLKELRRALRRLDR</sequence>
<dbReference type="CDD" id="cd00609">
    <property type="entry name" value="AAT_like"/>
    <property type="match status" value="1"/>
</dbReference>
<evidence type="ECO:0000256" key="9">
    <source>
        <dbReference type="ARBA" id="ARBA00023102"/>
    </source>
</evidence>
<feature type="domain" description="Aminotransferase class I/classII large" evidence="12">
    <location>
        <begin position="35"/>
        <end position="359"/>
    </location>
</feature>
<evidence type="ECO:0000256" key="1">
    <source>
        <dbReference type="ARBA" id="ARBA00001933"/>
    </source>
</evidence>
<evidence type="ECO:0000256" key="6">
    <source>
        <dbReference type="ARBA" id="ARBA00022605"/>
    </source>
</evidence>
<dbReference type="SUPFAM" id="SSF53383">
    <property type="entry name" value="PLP-dependent transferases"/>
    <property type="match status" value="1"/>
</dbReference>
<comment type="catalytic activity">
    <reaction evidence="10 11">
        <text>L-histidinol phosphate + 2-oxoglutarate = 3-(imidazol-4-yl)-2-oxopropyl phosphate + L-glutamate</text>
        <dbReference type="Rhea" id="RHEA:23744"/>
        <dbReference type="ChEBI" id="CHEBI:16810"/>
        <dbReference type="ChEBI" id="CHEBI:29985"/>
        <dbReference type="ChEBI" id="CHEBI:57766"/>
        <dbReference type="ChEBI" id="CHEBI:57980"/>
        <dbReference type="EC" id="2.6.1.9"/>
    </reaction>
</comment>
<accession>E3D054</accession>
<evidence type="ECO:0000256" key="10">
    <source>
        <dbReference type="ARBA" id="ARBA00047481"/>
    </source>
</evidence>
<dbReference type="RefSeq" id="WP_006301036.1">
    <property type="nucleotide sequence ID" value="NZ_CM001022.1"/>
</dbReference>
<keyword evidence="7 11" id="KW-0808">Transferase</keyword>
<dbReference type="Pfam" id="PF00155">
    <property type="entry name" value="Aminotran_1_2"/>
    <property type="match status" value="1"/>
</dbReference>
<comment type="similarity">
    <text evidence="3 11">Belongs to the class-II pyridoxal-phosphate-dependent aminotransferase family. Histidinol-phosphate aminotransferase subfamily.</text>
</comment>
<keyword evidence="9 11" id="KW-0368">Histidine biosynthesis</keyword>
<feature type="modified residue" description="N6-(pyridoxal phosphate)lysine" evidence="11">
    <location>
        <position position="229"/>
    </location>
</feature>
<dbReference type="Gene3D" id="3.40.640.10">
    <property type="entry name" value="Type I PLP-dependent aspartate aminotransferase-like (Major domain)"/>
    <property type="match status" value="1"/>
</dbReference>
<evidence type="ECO:0000313" key="14">
    <source>
        <dbReference type="Proteomes" id="UP000005096"/>
    </source>
</evidence>
<dbReference type="Gene3D" id="3.90.1150.10">
    <property type="entry name" value="Aspartate Aminotransferase, domain 1"/>
    <property type="match status" value="1"/>
</dbReference>
<keyword evidence="5 11" id="KW-0032">Aminotransferase</keyword>
<keyword evidence="8 11" id="KW-0663">Pyridoxal phosphate</keyword>
<comment type="pathway">
    <text evidence="2 11">Amino-acid biosynthesis; L-histidine biosynthesis; L-histidine from 5-phospho-alpha-D-ribose 1-diphosphate: step 7/9.</text>
</comment>
<dbReference type="eggNOG" id="COG0079">
    <property type="taxonomic scope" value="Bacteria"/>
</dbReference>
<dbReference type="InterPro" id="IPR004839">
    <property type="entry name" value="Aminotransferase_I/II_large"/>
</dbReference>
<dbReference type="HAMAP" id="MF_01023">
    <property type="entry name" value="HisC_aminotrans_2"/>
    <property type="match status" value="1"/>
</dbReference>
<dbReference type="PaxDb" id="584708-Apau_1414"/>